<keyword evidence="1" id="KW-0802">TPR repeat</keyword>
<dbReference type="PANTHER" id="PTHR12558:SF13">
    <property type="entry name" value="CELL DIVISION CYCLE PROTEIN 27 HOMOLOG"/>
    <property type="match status" value="1"/>
</dbReference>
<feature type="repeat" description="TPR" evidence="1">
    <location>
        <begin position="105"/>
        <end position="138"/>
    </location>
</feature>
<keyword evidence="3" id="KW-0732">Signal</keyword>
<dbReference type="PROSITE" id="PS50005">
    <property type="entry name" value="TPR"/>
    <property type="match status" value="5"/>
</dbReference>
<dbReference type="Proteomes" id="UP000318053">
    <property type="component" value="Unassembled WGS sequence"/>
</dbReference>
<accession>A0A5C5YD27</accession>
<evidence type="ECO:0000256" key="1">
    <source>
        <dbReference type="PROSITE-ProRule" id="PRU00339"/>
    </source>
</evidence>
<feature type="domain" description="DUF1583" evidence="6">
    <location>
        <begin position="3083"/>
        <end position="3230"/>
    </location>
</feature>
<evidence type="ECO:0000313" key="7">
    <source>
        <dbReference type="EMBL" id="TWT72849.1"/>
    </source>
</evidence>
<evidence type="ECO:0000259" key="6">
    <source>
        <dbReference type="Pfam" id="PF20407"/>
    </source>
</evidence>
<dbReference type="InterPro" id="IPR022660">
    <property type="entry name" value="DUF1581"/>
</dbReference>
<dbReference type="Pfam" id="PF13432">
    <property type="entry name" value="TPR_16"/>
    <property type="match status" value="4"/>
</dbReference>
<dbReference type="SMART" id="SM00028">
    <property type="entry name" value="TPR"/>
    <property type="match status" value="17"/>
</dbReference>
<sequence length="4053" mass="452249" precursor="true">MKFANASKYLILSMVVGWAGIAAPLPTLDAAPQSVADDNAVVADELSEDELRQIQTAERFLSILKRNPRRGTALDRVYGHHIEFGTLDELVDSLEEEAKEAADDGAASMLLGLFESQRGNDGAAVDAFERAEELRPDDAMAPYYLAQSQLRIGQAQEAVASMERAIACEPRRADLLEIYQQLGRVHQRAQRTDDAMEVWQRLESLFPDDPRVLEQIAVTLAEEGQPALALPKYETLATLVNDDYRRVMYEVAAAELRIKTGERDEGIAALEKILSDLNPDGWLYRDVRRRIDDVFLRSGDQDNLVKYYERWLEAHPDDIDGMSRLARFLASSARMPEARQWMEKALELAPSRTDLRKSYIDLLVNDQRFAEAIEQYEALVESAPGNPDFLRDWGKLVLRNKEMAKADREQQAERIWNRMLEGHQDDAVVVSQVADLFRQNNLFPQAEELYRRGIELAPADPQYREYLGEFLFIRKRPEEALGVWSGIAQGDRKTAVNLTRLAEVYNSFGFPEKAVEEIAAAVELDPKSFHLQIRAADYHSRADKFDDAIAYIDRARELAANEDERESVVTQRIEILQTSQRLEEESERLAEGLREKPDATSTDWFRLARYYEAARRWADATAAIDRAIEIDPKSIIALTAAARIAETSGNYERAANTSRKLAQIDRRSRGDHLMNVSRLEAQLGRSDEALAAAKELIVSAPGNTDHYEFYAQMCFRMGQTEDGLEALRKAVRINPNEPHLIMALGAALAEQLRSDEAIEVYWRAFEKSDEVEDKVSLTTKLANLYQQTNRFDKLIERFERDRREEDLRRELTICLAQAWHTTGDFGAARQELESLLSEDTRDTNLLNQLAKLCQDGAELDAAIGYQRQLVAIAPGHETEFPLATMLMSNGQTDEAREIFVKLTRREEDPIRQMRTIDSLLRQGNNEAAIDVIEPLLAQSRDDWELLYREAIAWTQLEKTAEAKNRFDRILSLTLPYDSMGRSAEAKWKRDQAKAKSNNLRGITSAAPQRQSPLAMRSMAAQVQQATGLVADNRYYQPGTTPQLWTPDVYGVARMAAMGWLLKLQQDAEQETGADAESPADGNDDPVSFADAINQKAEEDDAPRNAIYDALYLAALQDSNQQVYQIARAMARDGGTEEKRFFLSSLTLRDAQPAGNQRNAAVTKTPLNEEDLQLVRDCYADLAEENQNVDLSAVYGGNIAYDSNGQAYALIGGSYQMLSGVFKGEGVFLNTLVEELRLAGHEEEAETLLNEHLQEAETAGQLAAAMALLLQEDRDDEIEAYFQRWHQAALEQIDAAPVEPPARGSNRTANAQSKANANVLAAASLTVQRWMGQLAAAEENDQLLTILDSVLDVSIAEAKHRRLVDALKTRRSPRATTSTTNRRVLIIYGEESNNVNVAFPPSSLFLDSATMSLLRQVHENLTKNDVGSDLVDRLQTRLAAADDADSVAVLCNQLYLAGAAWWADERDDAIEWMAKVSEQLPNDLSMQFDMASMYEQRGDFDDALTIIESIEPRDQQVLQRKEIAVLQLAERIGDIDRARTAAERLFGLRLSSQMQLSLVKRMRRLGLSEMADAVISRIERTSSNQASSMASLMMLYQGQGKTDKANQVAHMLLRRTSSPMSVNARSSRNPLRYQSSESGVRKQAISVLQRSGALNDLVERLETQYARSPDSDKLLEQLIEFYSVTGEKKKALTLLTEGVERRPDSPMLHLQLAKQFEQTAKISEACDEYLEVLKLQPNWITSELYQIQRVFRQAKRQVDLVKGLTEVDLSSISQPYYLGQAASSLLQEGENVEVAIALLERAFDAFPQYRSDLFQNFRDPEILKNPRVYAFAKKMVVPSAMDIKSNRWTGVDRIYSNSGNGEVSTQFDQLLQGIKSTDNIEDFETTIRSAAEANSDWLGGQAMLAMIELATDRDEAGRKRLESIVDDEEVMQTIPSDACWIIGQVLDRSADTEELAMRLFEKAVKNPSRNHSSQLQYSPVAKLIQAYEDDGRKEDARDLLLDQLNGIGSEQYDQSYASYQRLESMQWAGKRLLALNFPVDAIRMYRQTLDDPEAMQAAVRFSGRGENGYKTQAEAGIKEALALMKPEMADEMVAQLLSVDGEAASRGAAVDLMVGIPGVDASSVQPMESAYVALLIRLSQDTESATAIVKRLDDLGRQYPDDVSIAIADAAWKLQSGREGAGAAVDRVSSIVESNPLEAIAQGRRPNSRQRKNAASYLPVWLVARQCLSQPERREVGQSLAEVALTAAERQVSFKDQTSVLFEWGQRLAEQGDIEGAQKRWSQLLDTVTQRPTTSGKTANEGSDTKKDFVPPLTVSQFRVAALVGKAAAQRGMPALSRKAVREALRGGFPVADVSSDSLSNSQSNPYAIVTSSSSSNDASADPIETEVVQSLKGIVQLWSGEQYPPSESFDVLAAMVLPDNRPQEVLMYVDADIFAGEAQGLAEPLIESAAAADRLDELARRLDERAEGGTNRVAIPAMETLIAIARGEMETANEKITQLATASATGLSTADAQIAFLAARRAFAHGDLKAAAFPILRRSLEDKMNSVSANNSTELNLSASLPRLVNEYLASVGDAEAVQEYVESLLASRQTYYSRYSGDYGLYQQWRDLAEIAAQTAKLKLPNLTLNLVARTLDFDVANYSRPALDQPLSAISNTLRSVPAQQRYRTWKDWTLPAANRLAIRFLAEPTRSRYIPAAFLEGELAGDDQNPIRIVSNFTELVAAAEAADQLEDLRSEVEPLVEAGMPDAEPLLGLIAIAMDDQSTAIAINESLASSMKERSKTVNSRRGTPMLFGDYLVLQACFQSEVMSPLFDDQYANLRSRMIENSQVQLMNFLVRDWNARVSSPAPRSSAYTDFKHWIPATADKDRSGTQPWWTSYQNQLVHLWGPKHDHLYLQYPLTGDFSLSIERFDDSWAESSVGINGMKINSENGRTTIKSISDHESITRKDSFNRARPAFGTVRFDSQDSQLTYSINGQSVYTEPASSSSPWLTLTTWDLRFGAMRNLQIEGSPVIPREVAMIGEDRLDGWNCSAFGESQPRHRLMGETPEDENSSLAYYQKQEPAEFDWNVVDGVLKGRAMQSASGSPRQSWIQYERPLCDGDQVSYEFYYVPGQSVAHPAIGGVAMMLQPDGVMSHWISVPAWDGAGALPADNTMIEADCRRGPQSLPLQPNEWNRVSVKLAQGVTVVSLNDEIVFERPVEPQLSTRFGVFRYQNQAAQVRNLRLSGDWPEQWNDALVARITELEQPLSDEQRREVGAIVNDVPIAIQAGDAVSSARQQSPEDAYEMLKAWVLPSPDHANTRLYYSLGQPPEDEVLANVLSPAVELIRLAADLKKIDELAAALEQLPEDASGRDAHNRSALSGLIALQTGDETAARLALQQAWQLLRDHATDDWTARQRHAEWVLAWQAAHEARYRTAALDLTRELRWAERDGNRKSGDNRFSRHVHALFGDIEQLQRFSSPESKSLADDGVTQWQSVAYWNPKTRWEGFRPSTWVGAKGSLQHMPSEAWSQLFFQSPLRGKFAVQAQHSNMGHEEISIGYGEHAAQPTYDLKDVRVHTLMHGSKSVAGSVELPHWDHRTNTRLEVDGDKLTTYSNGVKIHEETLESSANPWLMLQSDSPTNYSAISDLRITGTPTIPAEIDLIDINKWSGWRVDMYGGWHSMDSASGAPWKRDGDELVGSLHPNSRSENFEGLMLYQRPMLEDGVIEMECWYEPGAYEVHPALGLNAFLIAPDGVRRHRLTDTWYESSGLPADNVDDIDGAAETVPLKENAWNHVRLQLAGDRLTIAVNDVDVLAWDVTLPKSERQFGLFRYITQTECRVRKLTYRGDWPKSLPTVAEQDLAAPPGGAFAVSGSTTTLETLDQFQAAGFTVKGPADRTRQTSAGIEQFLHDSKGYESWPALDLNRVIEGDFQVTVDYADLEITPVQEGWGVVTGLRIEMDDREKSLCELQMSLDPEGRLICRTHVSHQLPSGEDTFHEGFHVHDVETAGRLRMIRRGGQMHCLTAAADSDNFRWLAAYPVGTAAVKSIEYGSKCSDSAATVEITLKRLSLTEQE</sequence>
<dbReference type="InterPro" id="IPR019734">
    <property type="entry name" value="TPR_rpt"/>
</dbReference>
<feature type="region of interest" description="Disordered" evidence="2">
    <location>
        <begin position="1067"/>
        <end position="1087"/>
    </location>
</feature>
<dbReference type="PANTHER" id="PTHR12558">
    <property type="entry name" value="CELL DIVISION CYCLE 16,23,27"/>
    <property type="match status" value="1"/>
</dbReference>
<feature type="domain" description="DUF1583" evidence="5">
    <location>
        <begin position="3863"/>
        <end position="4028"/>
    </location>
</feature>
<dbReference type="EMBL" id="SJPK01000003">
    <property type="protein sequence ID" value="TWT72849.1"/>
    <property type="molecule type" value="Genomic_DNA"/>
</dbReference>
<feature type="compositionally biased region" description="Polar residues" evidence="2">
    <location>
        <begin position="994"/>
        <end position="1011"/>
    </location>
</feature>
<evidence type="ECO:0000313" key="8">
    <source>
        <dbReference type="Proteomes" id="UP000318053"/>
    </source>
</evidence>
<keyword evidence="8" id="KW-1185">Reference proteome</keyword>
<feature type="repeat" description="TPR" evidence="1">
    <location>
        <begin position="495"/>
        <end position="528"/>
    </location>
</feature>
<dbReference type="Gene3D" id="1.25.40.10">
    <property type="entry name" value="Tetratricopeptide repeat domain"/>
    <property type="match status" value="5"/>
</dbReference>
<feature type="repeat" description="TPR" evidence="1">
    <location>
        <begin position="176"/>
        <end position="209"/>
    </location>
</feature>
<evidence type="ECO:0000256" key="3">
    <source>
        <dbReference type="SAM" id="SignalP"/>
    </source>
</evidence>
<feature type="domain" description="DUF1583" evidence="6">
    <location>
        <begin position="3687"/>
        <end position="3830"/>
    </location>
</feature>
<feature type="region of interest" description="Disordered" evidence="2">
    <location>
        <begin position="988"/>
        <end position="1014"/>
    </location>
</feature>
<feature type="repeat" description="TPR" evidence="1">
    <location>
        <begin position="704"/>
        <end position="737"/>
    </location>
</feature>
<organism evidence="7 8">
    <name type="scientific">Allorhodopirellula solitaria</name>
    <dbReference type="NCBI Taxonomy" id="2527987"/>
    <lineage>
        <taxon>Bacteria</taxon>
        <taxon>Pseudomonadati</taxon>
        <taxon>Planctomycetota</taxon>
        <taxon>Planctomycetia</taxon>
        <taxon>Pirellulales</taxon>
        <taxon>Pirellulaceae</taxon>
        <taxon>Allorhodopirellula</taxon>
    </lineage>
</organism>
<gene>
    <name evidence="7" type="ORF">CA85_13100</name>
</gene>
<dbReference type="Pfam" id="PF07619">
    <property type="entry name" value="DUF1581"/>
    <property type="match status" value="2"/>
</dbReference>
<reference evidence="7 8" key="1">
    <citation type="submission" date="2019-02" db="EMBL/GenBank/DDBJ databases">
        <title>Deep-cultivation of Planctomycetes and their phenomic and genomic characterization uncovers novel biology.</title>
        <authorList>
            <person name="Wiegand S."/>
            <person name="Jogler M."/>
            <person name="Boedeker C."/>
            <person name="Pinto D."/>
            <person name="Vollmers J."/>
            <person name="Rivas-Marin E."/>
            <person name="Kohn T."/>
            <person name="Peeters S.H."/>
            <person name="Heuer A."/>
            <person name="Rast P."/>
            <person name="Oberbeckmann S."/>
            <person name="Bunk B."/>
            <person name="Jeske O."/>
            <person name="Meyerdierks A."/>
            <person name="Storesund J.E."/>
            <person name="Kallscheuer N."/>
            <person name="Luecker S."/>
            <person name="Lage O.M."/>
            <person name="Pohl T."/>
            <person name="Merkel B.J."/>
            <person name="Hornburger P."/>
            <person name="Mueller R.-W."/>
            <person name="Bruemmer F."/>
            <person name="Labrenz M."/>
            <person name="Spormann A.M."/>
            <person name="Op Den Camp H."/>
            <person name="Overmann J."/>
            <person name="Amann R."/>
            <person name="Jetten M.S.M."/>
            <person name="Mascher T."/>
            <person name="Medema M.H."/>
            <person name="Devos D.P."/>
            <person name="Kaster A.-K."/>
            <person name="Ovreas L."/>
            <person name="Rohde M."/>
            <person name="Galperin M.Y."/>
            <person name="Jogler C."/>
        </authorList>
    </citation>
    <scope>NUCLEOTIDE SEQUENCE [LARGE SCALE GENOMIC DNA]</scope>
    <source>
        <strain evidence="7 8">CA85</strain>
    </source>
</reference>
<feature type="repeat" description="TPR" evidence="1">
    <location>
        <begin position="601"/>
        <end position="634"/>
    </location>
</feature>
<feature type="domain" description="DUF1581" evidence="4">
    <location>
        <begin position="2960"/>
        <end position="3040"/>
    </location>
</feature>
<proteinExistence type="predicted"/>
<feature type="signal peptide" evidence="3">
    <location>
        <begin position="1"/>
        <end position="19"/>
    </location>
</feature>
<feature type="domain" description="DUF1581" evidence="4">
    <location>
        <begin position="3581"/>
        <end position="3657"/>
    </location>
</feature>
<name>A0A5C5YD27_9BACT</name>
<dbReference type="Pfam" id="PF07622">
    <property type="entry name" value="DUF1583"/>
    <property type="match status" value="1"/>
</dbReference>
<feature type="chain" id="PRO_5022771688" evidence="3">
    <location>
        <begin position="20"/>
        <end position="4053"/>
    </location>
</feature>
<dbReference type="InterPro" id="IPR011475">
    <property type="entry name" value="DUF1583"/>
</dbReference>
<dbReference type="RefSeq" id="WP_186774779.1">
    <property type="nucleotide sequence ID" value="NZ_SJPK01000003.1"/>
</dbReference>
<evidence type="ECO:0000256" key="2">
    <source>
        <dbReference type="SAM" id="MobiDB-lite"/>
    </source>
</evidence>
<evidence type="ECO:0000259" key="4">
    <source>
        <dbReference type="Pfam" id="PF07619"/>
    </source>
</evidence>
<dbReference type="SUPFAM" id="SSF48452">
    <property type="entry name" value="TPR-like"/>
    <property type="match status" value="5"/>
</dbReference>
<protein>
    <submittedName>
        <fullName evidence="7">Tetratricopeptide repeat protein</fullName>
    </submittedName>
</protein>
<dbReference type="Pfam" id="PF20407">
    <property type="entry name" value="DUF1583_N"/>
    <property type="match status" value="2"/>
</dbReference>
<dbReference type="InterPro" id="IPR046518">
    <property type="entry name" value="DUF1583_N"/>
</dbReference>
<comment type="caution">
    <text evidence="7">The sequence shown here is derived from an EMBL/GenBank/DDBJ whole genome shotgun (WGS) entry which is preliminary data.</text>
</comment>
<dbReference type="InterPro" id="IPR011990">
    <property type="entry name" value="TPR-like_helical_dom_sf"/>
</dbReference>
<evidence type="ECO:0000259" key="5">
    <source>
        <dbReference type="Pfam" id="PF07622"/>
    </source>
</evidence>
<feature type="region of interest" description="Disordered" evidence="2">
    <location>
        <begin position="1617"/>
        <end position="1636"/>
    </location>
</feature>